<dbReference type="PROSITE" id="PS00107">
    <property type="entry name" value="PROTEIN_KINASE_ATP"/>
    <property type="match status" value="1"/>
</dbReference>
<evidence type="ECO:0000256" key="1">
    <source>
        <dbReference type="PROSITE-ProRule" id="PRU10141"/>
    </source>
</evidence>
<gene>
    <name evidence="3" type="ORF">EIN_375790</name>
</gene>
<keyword evidence="3" id="KW-0418">Kinase</keyword>
<evidence type="ECO:0000259" key="2">
    <source>
        <dbReference type="PROSITE" id="PS50011"/>
    </source>
</evidence>
<dbReference type="AlphaFoldDB" id="A0A0A1TU66"/>
<keyword evidence="3" id="KW-0808">Transferase</keyword>
<dbReference type="Proteomes" id="UP000014680">
    <property type="component" value="Unassembled WGS sequence"/>
</dbReference>
<dbReference type="EMBL" id="KB207268">
    <property type="protein sequence ID" value="ELP83454.1"/>
    <property type="molecule type" value="Genomic_DNA"/>
</dbReference>
<evidence type="ECO:0000313" key="4">
    <source>
        <dbReference type="Proteomes" id="UP000014680"/>
    </source>
</evidence>
<keyword evidence="1" id="KW-0067">ATP-binding</keyword>
<evidence type="ECO:0000313" key="3">
    <source>
        <dbReference type="EMBL" id="ELP83454.1"/>
    </source>
</evidence>
<dbReference type="RefSeq" id="XP_004182800.1">
    <property type="nucleotide sequence ID" value="XM_004182752.1"/>
</dbReference>
<feature type="domain" description="Protein kinase" evidence="2">
    <location>
        <begin position="53"/>
        <end position="120"/>
    </location>
</feature>
<keyword evidence="4" id="KW-1185">Reference proteome</keyword>
<dbReference type="GO" id="GO:0004672">
    <property type="term" value="F:protein kinase activity"/>
    <property type="evidence" value="ECO:0007669"/>
    <property type="project" value="InterPro"/>
</dbReference>
<sequence>MWSHPYRQFQRAKLLNLKLVLISVDMKTGVITELPIAIRAETELSSRLDPEEINEEKKLGEGSFGVVFKGNFRGNIVAIKKMKVGGKDKKSIEDFENEVSMLEKFRSEYRVFFWGGIHPK</sequence>
<keyword evidence="1" id="KW-0547">Nucleotide-binding</keyword>
<dbReference type="PANTHER" id="PTHR45756">
    <property type="entry name" value="PALMITOYLTRANSFERASE"/>
    <property type="match status" value="1"/>
</dbReference>
<dbReference type="KEGG" id="eiv:EIN_375790"/>
<accession>A0A0A1TU66</accession>
<name>A0A0A1TU66_ENTIV</name>
<dbReference type="GO" id="GO:0005524">
    <property type="term" value="F:ATP binding"/>
    <property type="evidence" value="ECO:0007669"/>
    <property type="project" value="UniProtKB-UniRule"/>
</dbReference>
<dbReference type="InterPro" id="IPR011009">
    <property type="entry name" value="Kinase-like_dom_sf"/>
</dbReference>
<dbReference type="Gene3D" id="3.30.200.20">
    <property type="entry name" value="Phosphorylase Kinase, domain 1"/>
    <property type="match status" value="1"/>
</dbReference>
<dbReference type="InterPro" id="IPR000719">
    <property type="entry name" value="Prot_kinase_dom"/>
</dbReference>
<dbReference type="SUPFAM" id="SSF56112">
    <property type="entry name" value="Protein kinase-like (PK-like)"/>
    <property type="match status" value="1"/>
</dbReference>
<dbReference type="InterPro" id="IPR017441">
    <property type="entry name" value="Protein_kinase_ATP_BS"/>
</dbReference>
<reference evidence="3 4" key="1">
    <citation type="submission" date="2012-10" db="EMBL/GenBank/DDBJ databases">
        <authorList>
            <person name="Zafar N."/>
            <person name="Inman J."/>
            <person name="Hall N."/>
            <person name="Lorenzi H."/>
            <person name="Caler E."/>
        </authorList>
    </citation>
    <scope>NUCLEOTIDE SEQUENCE [LARGE SCALE GENOMIC DNA]</scope>
    <source>
        <strain evidence="3 4">IP1</strain>
    </source>
</reference>
<dbReference type="InterPro" id="IPR001245">
    <property type="entry name" value="Ser-Thr/Tyr_kinase_cat_dom"/>
</dbReference>
<organism evidence="3 4">
    <name type="scientific">Entamoeba invadens IP1</name>
    <dbReference type="NCBI Taxonomy" id="370355"/>
    <lineage>
        <taxon>Eukaryota</taxon>
        <taxon>Amoebozoa</taxon>
        <taxon>Evosea</taxon>
        <taxon>Archamoebae</taxon>
        <taxon>Mastigamoebida</taxon>
        <taxon>Entamoebidae</taxon>
        <taxon>Entamoeba</taxon>
    </lineage>
</organism>
<proteinExistence type="predicted"/>
<dbReference type="InterPro" id="IPR053215">
    <property type="entry name" value="TKL_Ser/Thr_kinase"/>
</dbReference>
<protein>
    <submittedName>
        <fullName evidence="3">Protein serine/threonine kinase, putative</fullName>
    </submittedName>
</protein>
<dbReference type="Pfam" id="PF07714">
    <property type="entry name" value="PK_Tyr_Ser-Thr"/>
    <property type="match status" value="1"/>
</dbReference>
<dbReference type="VEuPathDB" id="AmoebaDB:EIN_375790"/>
<dbReference type="PANTHER" id="PTHR45756:SF1">
    <property type="entry name" value="PROTEIN KINASE DOMAIN CONTAINING PROTEIN"/>
    <property type="match status" value="1"/>
</dbReference>
<feature type="binding site" evidence="1">
    <location>
        <position position="81"/>
    </location>
    <ligand>
        <name>ATP</name>
        <dbReference type="ChEBI" id="CHEBI:30616"/>
    </ligand>
</feature>
<dbReference type="PROSITE" id="PS50011">
    <property type="entry name" value="PROTEIN_KINASE_DOM"/>
    <property type="match status" value="1"/>
</dbReference>
<dbReference type="GeneID" id="14882448"/>